<dbReference type="OrthoDB" id="5514238at2"/>
<accession>A0A5C4MQN6</accession>
<dbReference type="InterPro" id="IPR036909">
    <property type="entry name" value="Cyt_c-like_dom_sf"/>
</dbReference>
<dbReference type="PROSITE" id="PS51257">
    <property type="entry name" value="PROKAR_LIPOPROTEIN"/>
    <property type="match status" value="1"/>
</dbReference>
<comment type="caution">
    <text evidence="6">The sequence shown here is derived from an EMBL/GenBank/DDBJ whole genome shotgun (WGS) entry which is preliminary data.</text>
</comment>
<organism evidence="6 7">
    <name type="scientific">Rubellimicrobium rubrum</name>
    <dbReference type="NCBI Taxonomy" id="2585369"/>
    <lineage>
        <taxon>Bacteria</taxon>
        <taxon>Pseudomonadati</taxon>
        <taxon>Pseudomonadota</taxon>
        <taxon>Alphaproteobacteria</taxon>
        <taxon>Rhodobacterales</taxon>
        <taxon>Roseobacteraceae</taxon>
        <taxon>Rubellimicrobium</taxon>
    </lineage>
</organism>
<dbReference type="GO" id="GO:0009055">
    <property type="term" value="F:electron transfer activity"/>
    <property type="evidence" value="ECO:0007669"/>
    <property type="project" value="InterPro"/>
</dbReference>
<keyword evidence="3 4" id="KW-0408">Iron</keyword>
<reference evidence="6 7" key="1">
    <citation type="submission" date="2019-06" db="EMBL/GenBank/DDBJ databases">
        <title>YIM 131921 draft genome.</title>
        <authorList>
            <person name="Jiang L."/>
        </authorList>
    </citation>
    <scope>NUCLEOTIDE SEQUENCE [LARGE SCALE GENOMIC DNA]</scope>
    <source>
        <strain evidence="6 7">YIM 131921</strain>
    </source>
</reference>
<proteinExistence type="predicted"/>
<dbReference type="InterPro" id="IPR009056">
    <property type="entry name" value="Cyt_c-like_dom"/>
</dbReference>
<dbReference type="SUPFAM" id="SSF46626">
    <property type="entry name" value="Cytochrome c"/>
    <property type="match status" value="1"/>
</dbReference>
<sequence length="133" mass="14001">MRHLILLAPLALMACVPADPHEDVSGRNAFLESCASCHGVDAKGTGSMAEGLDPRPADLTTIAARNGGTFPRDRVMSTIDGFARGAHFSPAMPEFGETDLGETVVVEETPGVGTPVPERLLALADYLESIQEP</sequence>
<dbReference type="AlphaFoldDB" id="A0A5C4MQN6"/>
<keyword evidence="1 4" id="KW-0349">Heme</keyword>
<keyword evidence="7" id="KW-1185">Reference proteome</keyword>
<evidence type="ECO:0000313" key="7">
    <source>
        <dbReference type="Proteomes" id="UP000305887"/>
    </source>
</evidence>
<keyword evidence="2 4" id="KW-0479">Metal-binding</keyword>
<dbReference type="GO" id="GO:0046872">
    <property type="term" value="F:metal ion binding"/>
    <property type="evidence" value="ECO:0007669"/>
    <property type="project" value="UniProtKB-KW"/>
</dbReference>
<evidence type="ECO:0000256" key="3">
    <source>
        <dbReference type="ARBA" id="ARBA00023004"/>
    </source>
</evidence>
<gene>
    <name evidence="6" type="ORF">FHG66_17345</name>
</gene>
<dbReference type="Pfam" id="PF00034">
    <property type="entry name" value="Cytochrom_C"/>
    <property type="match status" value="1"/>
</dbReference>
<feature type="domain" description="Cytochrome c" evidence="5">
    <location>
        <begin position="21"/>
        <end position="131"/>
    </location>
</feature>
<evidence type="ECO:0000256" key="4">
    <source>
        <dbReference type="PROSITE-ProRule" id="PRU00433"/>
    </source>
</evidence>
<evidence type="ECO:0000259" key="5">
    <source>
        <dbReference type="PROSITE" id="PS51007"/>
    </source>
</evidence>
<evidence type="ECO:0000313" key="6">
    <source>
        <dbReference type="EMBL" id="TNC47230.1"/>
    </source>
</evidence>
<dbReference type="Proteomes" id="UP000305887">
    <property type="component" value="Unassembled WGS sequence"/>
</dbReference>
<dbReference type="RefSeq" id="WP_139078306.1">
    <property type="nucleotide sequence ID" value="NZ_VDFU01000028.1"/>
</dbReference>
<protein>
    <submittedName>
        <fullName evidence="6">Cytochrome c</fullName>
    </submittedName>
</protein>
<evidence type="ECO:0000256" key="1">
    <source>
        <dbReference type="ARBA" id="ARBA00022617"/>
    </source>
</evidence>
<dbReference type="Gene3D" id="1.10.760.10">
    <property type="entry name" value="Cytochrome c-like domain"/>
    <property type="match status" value="1"/>
</dbReference>
<dbReference type="GO" id="GO:0020037">
    <property type="term" value="F:heme binding"/>
    <property type="evidence" value="ECO:0007669"/>
    <property type="project" value="InterPro"/>
</dbReference>
<dbReference type="EMBL" id="VDFU01000028">
    <property type="protein sequence ID" value="TNC47230.1"/>
    <property type="molecule type" value="Genomic_DNA"/>
</dbReference>
<dbReference type="PROSITE" id="PS51007">
    <property type="entry name" value="CYTC"/>
    <property type="match status" value="1"/>
</dbReference>
<name>A0A5C4MQN6_9RHOB</name>
<evidence type="ECO:0000256" key="2">
    <source>
        <dbReference type="ARBA" id="ARBA00022723"/>
    </source>
</evidence>